<dbReference type="PANTHER" id="PTHR32166:SF74">
    <property type="entry name" value="OS05G0256350 PROTEIN"/>
    <property type="match status" value="1"/>
</dbReference>
<proteinExistence type="predicted"/>
<comment type="caution">
    <text evidence="2">The sequence shown here is derived from an EMBL/GenBank/DDBJ whole genome shotgun (WGS) entry which is preliminary data.</text>
</comment>
<dbReference type="InterPro" id="IPR012337">
    <property type="entry name" value="RNaseH-like_sf"/>
</dbReference>
<dbReference type="EMBL" id="JANJYI010000002">
    <property type="protein sequence ID" value="KAK2659221.1"/>
    <property type="molecule type" value="Genomic_DNA"/>
</dbReference>
<evidence type="ECO:0000313" key="3">
    <source>
        <dbReference type="Proteomes" id="UP001280121"/>
    </source>
</evidence>
<name>A0AAD9XGQ2_9ROSI</name>
<sequence length="95" mass="10718">MAAMKILKAKMSSIFWSSCATHTINLMLEGIGKLLKFKNILEEAKSFTIFIYSHNTTLALMRAFIRKRDIVRSGVTRFASAFLTSASLLEKKKIS</sequence>
<gene>
    <name evidence="2" type="ORF">Ddye_005754</name>
</gene>
<accession>A0AAD9XGQ2</accession>
<evidence type="ECO:0000259" key="1">
    <source>
        <dbReference type="Pfam" id="PF04937"/>
    </source>
</evidence>
<dbReference type="AlphaFoldDB" id="A0AAD9XGQ2"/>
<dbReference type="InterPro" id="IPR007021">
    <property type="entry name" value="DUF659"/>
</dbReference>
<feature type="domain" description="DUF659" evidence="1">
    <location>
        <begin position="1"/>
        <end position="46"/>
    </location>
</feature>
<dbReference type="PANTHER" id="PTHR32166">
    <property type="entry name" value="OSJNBA0013A04.12 PROTEIN"/>
    <property type="match status" value="1"/>
</dbReference>
<reference evidence="2" key="1">
    <citation type="journal article" date="2023" name="Plant J.">
        <title>Genome sequences and population genomics provide insights into the demographic history, inbreeding, and mutation load of two 'living fossil' tree species of Dipteronia.</title>
        <authorList>
            <person name="Feng Y."/>
            <person name="Comes H.P."/>
            <person name="Chen J."/>
            <person name="Zhu S."/>
            <person name="Lu R."/>
            <person name="Zhang X."/>
            <person name="Li P."/>
            <person name="Qiu J."/>
            <person name="Olsen K.M."/>
            <person name="Qiu Y."/>
        </authorList>
    </citation>
    <scope>NUCLEOTIDE SEQUENCE</scope>
    <source>
        <strain evidence="2">KIB01</strain>
    </source>
</reference>
<dbReference type="SUPFAM" id="SSF53098">
    <property type="entry name" value="Ribonuclease H-like"/>
    <property type="match status" value="1"/>
</dbReference>
<keyword evidence="3" id="KW-1185">Reference proteome</keyword>
<protein>
    <recommendedName>
        <fullName evidence="1">DUF659 domain-containing protein</fullName>
    </recommendedName>
</protein>
<dbReference type="Proteomes" id="UP001280121">
    <property type="component" value="Unassembled WGS sequence"/>
</dbReference>
<dbReference type="Pfam" id="PF04937">
    <property type="entry name" value="DUF659"/>
    <property type="match status" value="1"/>
</dbReference>
<evidence type="ECO:0000313" key="2">
    <source>
        <dbReference type="EMBL" id="KAK2659221.1"/>
    </source>
</evidence>
<organism evidence="2 3">
    <name type="scientific">Dipteronia dyeriana</name>
    <dbReference type="NCBI Taxonomy" id="168575"/>
    <lineage>
        <taxon>Eukaryota</taxon>
        <taxon>Viridiplantae</taxon>
        <taxon>Streptophyta</taxon>
        <taxon>Embryophyta</taxon>
        <taxon>Tracheophyta</taxon>
        <taxon>Spermatophyta</taxon>
        <taxon>Magnoliopsida</taxon>
        <taxon>eudicotyledons</taxon>
        <taxon>Gunneridae</taxon>
        <taxon>Pentapetalae</taxon>
        <taxon>rosids</taxon>
        <taxon>malvids</taxon>
        <taxon>Sapindales</taxon>
        <taxon>Sapindaceae</taxon>
        <taxon>Hippocastanoideae</taxon>
        <taxon>Acereae</taxon>
        <taxon>Dipteronia</taxon>
    </lineage>
</organism>